<gene>
    <name evidence="2" type="ORF">SAMN05660742_106116</name>
</gene>
<dbReference type="RefSeq" id="WP_091830710.1">
    <property type="nucleotide sequence ID" value="NZ_FNZK01000006.1"/>
</dbReference>
<evidence type="ECO:0000313" key="3">
    <source>
        <dbReference type="Proteomes" id="UP000199662"/>
    </source>
</evidence>
<dbReference type="EMBL" id="FNZK01000006">
    <property type="protein sequence ID" value="SEJ36268.1"/>
    <property type="molecule type" value="Genomic_DNA"/>
</dbReference>
<proteinExistence type="predicted"/>
<dbReference type="Proteomes" id="UP000199662">
    <property type="component" value="Unassembled WGS sequence"/>
</dbReference>
<feature type="domain" description="IrrE N-terminal-like" evidence="1">
    <location>
        <begin position="28"/>
        <end position="134"/>
    </location>
</feature>
<sequence length="141" mass="16263">MEGMITLAESEHIKIDYYSFNDPLKGIYFVEQGLPPVIGLDYSLQNDLPLLRSVLAEELGHHFTSVGNCIPRQFYNYSARQHIDKAEYKALRWAANYLITDDALLNAFQNCIDTVSELAEHFMVTPEMINLRLKLFEKPIH</sequence>
<dbReference type="InterPro" id="IPR010359">
    <property type="entry name" value="IrrE_HExxH"/>
</dbReference>
<name>A0A1H6Y4P2_9FIRM</name>
<dbReference type="AlphaFoldDB" id="A0A1H6Y4P2"/>
<dbReference type="STRING" id="84035.SAMN05660742_106116"/>
<evidence type="ECO:0000259" key="1">
    <source>
        <dbReference type="Pfam" id="PF06114"/>
    </source>
</evidence>
<accession>A0A1H6Y4P2</accession>
<dbReference type="Pfam" id="PF06114">
    <property type="entry name" value="Peptidase_M78"/>
    <property type="match status" value="1"/>
</dbReference>
<keyword evidence="3" id="KW-1185">Reference proteome</keyword>
<protein>
    <recommendedName>
        <fullName evidence="1">IrrE N-terminal-like domain-containing protein</fullName>
    </recommendedName>
</protein>
<evidence type="ECO:0000313" key="2">
    <source>
        <dbReference type="EMBL" id="SEJ36268.1"/>
    </source>
</evidence>
<organism evidence="2 3">
    <name type="scientific">Propionispira arboris</name>
    <dbReference type="NCBI Taxonomy" id="84035"/>
    <lineage>
        <taxon>Bacteria</taxon>
        <taxon>Bacillati</taxon>
        <taxon>Bacillota</taxon>
        <taxon>Negativicutes</taxon>
        <taxon>Selenomonadales</taxon>
        <taxon>Selenomonadaceae</taxon>
        <taxon>Propionispira</taxon>
    </lineage>
</organism>
<reference evidence="2 3" key="1">
    <citation type="submission" date="2016-10" db="EMBL/GenBank/DDBJ databases">
        <authorList>
            <person name="de Groot N.N."/>
        </authorList>
    </citation>
    <scope>NUCLEOTIDE SEQUENCE [LARGE SCALE GENOMIC DNA]</scope>
    <source>
        <strain evidence="2 3">DSM 2179</strain>
    </source>
</reference>